<keyword evidence="1" id="KW-1133">Transmembrane helix</keyword>
<accession>A0A3M7TWW6</accession>
<organism evidence="2 3">
    <name type="scientific">Alteribacter keqinensis</name>
    <dbReference type="NCBI Taxonomy" id="2483800"/>
    <lineage>
        <taxon>Bacteria</taxon>
        <taxon>Bacillati</taxon>
        <taxon>Bacillota</taxon>
        <taxon>Bacilli</taxon>
        <taxon>Bacillales</taxon>
        <taxon>Bacillaceae</taxon>
        <taxon>Alteribacter</taxon>
    </lineage>
</organism>
<dbReference type="Proteomes" id="UP000278746">
    <property type="component" value="Unassembled WGS sequence"/>
</dbReference>
<proteinExistence type="predicted"/>
<evidence type="ECO:0000313" key="3">
    <source>
        <dbReference type="Proteomes" id="UP000278746"/>
    </source>
</evidence>
<evidence type="ECO:0000313" key="2">
    <source>
        <dbReference type="EMBL" id="RNA70107.1"/>
    </source>
</evidence>
<feature type="transmembrane region" description="Helical" evidence="1">
    <location>
        <begin position="53"/>
        <end position="72"/>
    </location>
</feature>
<evidence type="ECO:0000256" key="1">
    <source>
        <dbReference type="SAM" id="Phobius"/>
    </source>
</evidence>
<evidence type="ECO:0008006" key="4">
    <source>
        <dbReference type="Google" id="ProtNLM"/>
    </source>
</evidence>
<feature type="transmembrane region" description="Helical" evidence="1">
    <location>
        <begin position="78"/>
        <end position="97"/>
    </location>
</feature>
<name>A0A3M7TWW6_9BACI</name>
<dbReference type="AlphaFoldDB" id="A0A3M7TWW6"/>
<dbReference type="OrthoDB" id="2854917at2"/>
<keyword evidence="3" id="KW-1185">Reference proteome</keyword>
<gene>
    <name evidence="2" type="ORF">EBO34_09315</name>
</gene>
<feature type="transmembrane region" description="Helical" evidence="1">
    <location>
        <begin position="6"/>
        <end position="22"/>
    </location>
</feature>
<dbReference type="EMBL" id="RHIB01000001">
    <property type="protein sequence ID" value="RNA70107.1"/>
    <property type="molecule type" value="Genomic_DNA"/>
</dbReference>
<reference evidence="2 3" key="1">
    <citation type="submission" date="2018-10" db="EMBL/GenBank/DDBJ databases">
        <title>Bacillus Keqinensis sp. nov., a moderately halophilic bacterium isolated from a saline-alkaline lake.</title>
        <authorList>
            <person name="Wang H."/>
        </authorList>
    </citation>
    <scope>NUCLEOTIDE SEQUENCE [LARGE SCALE GENOMIC DNA]</scope>
    <source>
        <strain evidence="2 3">KQ-3</strain>
    </source>
</reference>
<protein>
    <recommendedName>
        <fullName evidence="4">DUF5673 domain-containing protein</fullName>
    </recommendedName>
</protein>
<comment type="caution">
    <text evidence="2">The sequence shown here is derived from an EMBL/GenBank/DDBJ whole genome shotgun (WGS) entry which is preliminary data.</text>
</comment>
<dbReference type="RefSeq" id="WP_122897617.1">
    <property type="nucleotide sequence ID" value="NZ_RHIB01000001.1"/>
</dbReference>
<keyword evidence="1" id="KW-0812">Transmembrane</keyword>
<keyword evidence="1" id="KW-0472">Membrane</keyword>
<sequence length="174" mass="20268">MRWLYLFLGTIMAVIALYYIFTHKQRNSTQDYVIYTPEKDDKKIHTGTKLYKVALYFSYAVLLLTILLYVEIFRSFEMSTLIFALQLPLGIAVLVSLDKIFEIRGHGIVFAGYQANWGKIRQIGWGKKRRNRTQLIMELDKGTKIKTTIADEEKAQLEELLENYVTFDKEPAGK</sequence>